<keyword evidence="5" id="KW-0560">Oxidoreductase</keyword>
<evidence type="ECO:0000256" key="2">
    <source>
        <dbReference type="ARBA" id="ARBA00007118"/>
    </source>
</evidence>
<name>A0A5Q0UFD9_9ARCH</name>
<dbReference type="InterPro" id="IPR000415">
    <property type="entry name" value="Nitroreductase-like"/>
</dbReference>
<dbReference type="EMBL" id="CP040089">
    <property type="protein sequence ID" value="QGA80234.1"/>
    <property type="molecule type" value="Genomic_DNA"/>
</dbReference>
<sequence>MDLEDAMENWSSVKKFTDEEVEREKLEKIFELTTKAPTAFNLQPYRFIVLDSEEAMEKATSSVIPVNGWIRYADKIVVLVGDEEIDVNADQVLEHKLEEGRIDEEKAENLRKMYFDYKNRDSEFMTGWLTRNTVIPATFFMLACKTHGIGSCPVRGFDQDKLSEKLDLKETERPILIFPIGYPKEEDRNWRRPGGEIFEIR</sequence>
<evidence type="ECO:0000256" key="5">
    <source>
        <dbReference type="ARBA" id="ARBA00023002"/>
    </source>
</evidence>
<evidence type="ECO:0000256" key="3">
    <source>
        <dbReference type="ARBA" id="ARBA00022630"/>
    </source>
</evidence>
<keyword evidence="4" id="KW-0288">FMN</keyword>
<dbReference type="RefSeq" id="WP_153549973.1">
    <property type="nucleotide sequence ID" value="NZ_CP040089.1"/>
</dbReference>
<dbReference type="Proteomes" id="UP000377803">
    <property type="component" value="Chromosome"/>
</dbReference>
<dbReference type="GO" id="GO:0016491">
    <property type="term" value="F:oxidoreductase activity"/>
    <property type="evidence" value="ECO:0007669"/>
    <property type="project" value="UniProtKB-KW"/>
</dbReference>
<keyword evidence="8" id="KW-1185">Reference proteome</keyword>
<dbReference type="OrthoDB" id="287850at2157"/>
<comment type="similarity">
    <text evidence="2">Belongs to the nitroreductase family.</text>
</comment>
<evidence type="ECO:0000313" key="8">
    <source>
        <dbReference type="Proteomes" id="UP000377803"/>
    </source>
</evidence>
<keyword evidence="3" id="KW-0285">Flavoprotein</keyword>
<organism evidence="7 8">
    <name type="scientific">Candidatus Nanohalobium constans</name>
    <dbReference type="NCBI Taxonomy" id="2565781"/>
    <lineage>
        <taxon>Archaea</taxon>
        <taxon>Candidatus Nanohalarchaeota</taxon>
        <taxon>Candidatus Nanohalobia</taxon>
        <taxon>Candidatus Nanohalobiales</taxon>
        <taxon>Candidatus Nanohalobiaceae</taxon>
        <taxon>Candidatus Nanohalobium</taxon>
    </lineage>
</organism>
<feature type="domain" description="Nitroreductase" evidence="6">
    <location>
        <begin position="9"/>
        <end position="182"/>
    </location>
</feature>
<dbReference type="Gene3D" id="3.40.109.10">
    <property type="entry name" value="NADH Oxidase"/>
    <property type="match status" value="1"/>
</dbReference>
<evidence type="ECO:0000256" key="4">
    <source>
        <dbReference type="ARBA" id="ARBA00022643"/>
    </source>
</evidence>
<evidence type="ECO:0000259" key="6">
    <source>
        <dbReference type="Pfam" id="PF00881"/>
    </source>
</evidence>
<dbReference type="AlphaFoldDB" id="A0A5Q0UFD9"/>
<dbReference type="GeneID" id="42364716"/>
<accession>A0A5Q0UFD9</accession>
<proteinExistence type="inferred from homology"/>
<dbReference type="KEGG" id="ncon:LC1Nh_0333"/>
<reference evidence="8" key="1">
    <citation type="submission" date="2019-05" db="EMBL/GenBank/DDBJ databases">
        <title>Candidatus Nanohalobium constans, a novel model system to study the DPANN nano-sized archaea: genomic and physiological characterization of a nanoarchaeon co-cultured with its chitinotrophic host.</title>
        <authorList>
            <person name="La Cono V."/>
            <person name="Arcadi E."/>
            <person name="Crisafi F."/>
            <person name="Denaro R."/>
            <person name="La Spada G."/>
            <person name="Messina E."/>
            <person name="Smedile F."/>
            <person name="Toshchakov S.V."/>
            <person name="Shevchenko M.A."/>
            <person name="Golyshin P.N."/>
            <person name="Golyshina O.V."/>
            <person name="Ferrer M."/>
            <person name="Rohde M."/>
            <person name="Mushegian A."/>
            <person name="Sorokin D.Y."/>
            <person name="Giuliano L."/>
            <person name="Yakimov M.M."/>
        </authorList>
    </citation>
    <scope>NUCLEOTIDE SEQUENCE [LARGE SCALE GENOMIC DNA]</scope>
    <source>
        <strain evidence="8">LC1Nh</strain>
    </source>
</reference>
<evidence type="ECO:0000256" key="1">
    <source>
        <dbReference type="ARBA" id="ARBA00001917"/>
    </source>
</evidence>
<comment type="cofactor">
    <cofactor evidence="1">
        <name>FMN</name>
        <dbReference type="ChEBI" id="CHEBI:58210"/>
    </cofactor>
</comment>
<evidence type="ECO:0000313" key="7">
    <source>
        <dbReference type="EMBL" id="QGA80234.1"/>
    </source>
</evidence>
<gene>
    <name evidence="7" type="ORF">LC1Nh_0333</name>
</gene>
<dbReference type="PANTHER" id="PTHR43673">
    <property type="entry name" value="NAD(P)H NITROREDUCTASE YDGI-RELATED"/>
    <property type="match status" value="1"/>
</dbReference>
<dbReference type="SUPFAM" id="SSF55469">
    <property type="entry name" value="FMN-dependent nitroreductase-like"/>
    <property type="match status" value="1"/>
</dbReference>
<dbReference type="InterPro" id="IPR029479">
    <property type="entry name" value="Nitroreductase"/>
</dbReference>
<protein>
    <submittedName>
        <fullName evidence="7">Putative NAD(P)H nitroreductase</fullName>
    </submittedName>
</protein>
<dbReference type="PANTHER" id="PTHR43673:SF2">
    <property type="entry name" value="NITROREDUCTASE"/>
    <property type="match status" value="1"/>
</dbReference>
<dbReference type="Pfam" id="PF00881">
    <property type="entry name" value="Nitroreductase"/>
    <property type="match status" value="1"/>
</dbReference>
<dbReference type="CDD" id="cd02062">
    <property type="entry name" value="Nitro_FMN_reductase"/>
    <property type="match status" value="1"/>
</dbReference>